<evidence type="ECO:0000256" key="1">
    <source>
        <dbReference type="SAM" id="Phobius"/>
    </source>
</evidence>
<evidence type="ECO:0000313" key="2">
    <source>
        <dbReference type="EMBL" id="MFC3034238.1"/>
    </source>
</evidence>
<gene>
    <name evidence="2" type="ORF">ACFOEE_17155</name>
</gene>
<feature type="transmembrane region" description="Helical" evidence="1">
    <location>
        <begin position="40"/>
        <end position="64"/>
    </location>
</feature>
<dbReference type="Proteomes" id="UP001595453">
    <property type="component" value="Unassembled WGS sequence"/>
</dbReference>
<proteinExistence type="predicted"/>
<organism evidence="2 3">
    <name type="scientific">Pseudoalteromonas fenneropenaei</name>
    <dbReference type="NCBI Taxonomy" id="1737459"/>
    <lineage>
        <taxon>Bacteria</taxon>
        <taxon>Pseudomonadati</taxon>
        <taxon>Pseudomonadota</taxon>
        <taxon>Gammaproteobacteria</taxon>
        <taxon>Alteromonadales</taxon>
        <taxon>Pseudoalteromonadaceae</taxon>
        <taxon>Pseudoalteromonas</taxon>
    </lineage>
</organism>
<dbReference type="RefSeq" id="WP_377127154.1">
    <property type="nucleotide sequence ID" value="NZ_JBHRSD010000035.1"/>
</dbReference>
<protein>
    <recommendedName>
        <fullName evidence="4">Cardiolipin synthase N-terminal domain-containing protein</fullName>
    </recommendedName>
</protein>
<evidence type="ECO:0008006" key="4">
    <source>
        <dbReference type="Google" id="ProtNLM"/>
    </source>
</evidence>
<reference evidence="3" key="1">
    <citation type="journal article" date="2019" name="Int. J. Syst. Evol. Microbiol.">
        <title>The Global Catalogue of Microorganisms (GCM) 10K type strain sequencing project: providing services to taxonomists for standard genome sequencing and annotation.</title>
        <authorList>
            <consortium name="The Broad Institute Genomics Platform"/>
            <consortium name="The Broad Institute Genome Sequencing Center for Infectious Disease"/>
            <person name="Wu L."/>
            <person name="Ma J."/>
        </authorList>
    </citation>
    <scope>NUCLEOTIDE SEQUENCE [LARGE SCALE GENOMIC DNA]</scope>
    <source>
        <strain evidence="3">KCTC 42730</strain>
    </source>
</reference>
<name>A0ABV7CNZ3_9GAMM</name>
<accession>A0ABV7CNZ3</accession>
<keyword evidence="3" id="KW-1185">Reference proteome</keyword>
<keyword evidence="1" id="KW-1133">Transmembrane helix</keyword>
<comment type="caution">
    <text evidence="2">The sequence shown here is derived from an EMBL/GenBank/DDBJ whole genome shotgun (WGS) entry which is preliminary data.</text>
</comment>
<keyword evidence="1" id="KW-0812">Transmembrane</keyword>
<sequence>MNVSAMLFAEFMALFFVVFVLFAGIVSYRLGKQKTTNPTLCCIFGVLWAFLPPVGLLYLTVLMLKSDIRPE</sequence>
<feature type="transmembrane region" description="Helical" evidence="1">
    <location>
        <begin position="6"/>
        <end position="28"/>
    </location>
</feature>
<evidence type="ECO:0000313" key="3">
    <source>
        <dbReference type="Proteomes" id="UP001595453"/>
    </source>
</evidence>
<dbReference type="EMBL" id="JBHRSD010000035">
    <property type="protein sequence ID" value="MFC3034238.1"/>
    <property type="molecule type" value="Genomic_DNA"/>
</dbReference>
<keyword evidence="1" id="KW-0472">Membrane</keyword>